<feature type="region of interest" description="Disordered" evidence="2">
    <location>
        <begin position="209"/>
        <end position="229"/>
    </location>
</feature>
<proteinExistence type="predicted"/>
<dbReference type="InterPro" id="IPR029068">
    <property type="entry name" value="Glyas_Bleomycin-R_OHBP_Dase"/>
</dbReference>
<sequence length="266" mass="29003">MAEKTIPILPSRSIQGAWDFYRVLGFERTTWQTSPNPYLSVLRGDIELHFYGWKKHDPSASMTMCYIVTDAVDPLYESFRGGLKEALGRVPTRGLPRIGPLKDMTYGMRQFLVSDPDGNQLRIGQQISDDLRHAPIPEEKVARSLHMALLLGESKEDPRAAARILDHLLNSGEPLTAPQRLRALVLRADMAVRLDDPSRARTLLAEARATTSALPTSTPSAGGAAEPDAAAGLDAAGLGAAGLDDAEASGMRDDLRRLEDLESFLS</sequence>
<reference evidence="4" key="1">
    <citation type="journal article" date="2019" name="Int. J. Syst. Evol. Microbiol.">
        <title>The Global Catalogue of Microorganisms (GCM) 10K type strain sequencing project: providing services to taxonomists for standard genome sequencing and annotation.</title>
        <authorList>
            <consortium name="The Broad Institute Genomics Platform"/>
            <consortium name="The Broad Institute Genome Sequencing Center for Infectious Disease"/>
            <person name="Wu L."/>
            <person name="Ma J."/>
        </authorList>
    </citation>
    <scope>NUCLEOTIDE SEQUENCE [LARGE SCALE GENOMIC DNA]</scope>
    <source>
        <strain evidence="4">JCM 3369</strain>
    </source>
</reference>
<comment type="caution">
    <text evidence="3">The sequence shown here is derived from an EMBL/GenBank/DDBJ whole genome shotgun (WGS) entry which is preliminary data.</text>
</comment>
<dbReference type="EMBL" id="JBHSXS010000020">
    <property type="protein sequence ID" value="MFC6883616.1"/>
    <property type="molecule type" value="Genomic_DNA"/>
</dbReference>
<name>A0ABW2CRK6_9ACTN</name>
<organism evidence="3 4">
    <name type="scientific">Actinomadura yumaensis</name>
    <dbReference type="NCBI Taxonomy" id="111807"/>
    <lineage>
        <taxon>Bacteria</taxon>
        <taxon>Bacillati</taxon>
        <taxon>Actinomycetota</taxon>
        <taxon>Actinomycetes</taxon>
        <taxon>Streptosporangiales</taxon>
        <taxon>Thermomonosporaceae</taxon>
        <taxon>Actinomadura</taxon>
    </lineage>
</organism>
<gene>
    <name evidence="3" type="ORF">ACFQKB_27920</name>
</gene>
<evidence type="ECO:0000313" key="4">
    <source>
        <dbReference type="Proteomes" id="UP001596380"/>
    </source>
</evidence>
<keyword evidence="4" id="KW-1185">Reference proteome</keyword>
<keyword evidence="1" id="KW-0046">Antibiotic resistance</keyword>
<evidence type="ECO:0000256" key="2">
    <source>
        <dbReference type="SAM" id="MobiDB-lite"/>
    </source>
</evidence>
<dbReference type="SUPFAM" id="SSF54593">
    <property type="entry name" value="Glyoxalase/Bleomycin resistance protein/Dihydroxybiphenyl dioxygenase"/>
    <property type="match status" value="1"/>
</dbReference>
<dbReference type="RefSeq" id="WP_175250061.1">
    <property type="nucleotide sequence ID" value="NZ_JBHSXE010000001.1"/>
</dbReference>
<accession>A0ABW2CRK6</accession>
<dbReference type="InterPro" id="IPR000335">
    <property type="entry name" value="Bleomycin-R"/>
</dbReference>
<dbReference type="Proteomes" id="UP001596380">
    <property type="component" value="Unassembled WGS sequence"/>
</dbReference>
<evidence type="ECO:0000256" key="1">
    <source>
        <dbReference type="ARBA" id="ARBA00023251"/>
    </source>
</evidence>
<dbReference type="CDD" id="cd08349">
    <property type="entry name" value="BLMA_like"/>
    <property type="match status" value="1"/>
</dbReference>
<dbReference type="Gene3D" id="3.10.180.10">
    <property type="entry name" value="2,3-Dihydroxybiphenyl 1,2-Dioxygenase, domain 1"/>
    <property type="match status" value="1"/>
</dbReference>
<protein>
    <submittedName>
        <fullName evidence="3">Bleomycin resistance protein</fullName>
    </submittedName>
</protein>
<evidence type="ECO:0000313" key="3">
    <source>
        <dbReference type="EMBL" id="MFC6883616.1"/>
    </source>
</evidence>